<reference evidence="2 3" key="1">
    <citation type="submission" date="2016-06" db="EMBL/GenBank/DDBJ databases">
        <authorList>
            <person name="Kjaerup R.B."/>
            <person name="Dalgaard T.S."/>
            <person name="Juul-Madsen H.R."/>
        </authorList>
    </citation>
    <scope>NUCLEOTIDE SEQUENCE [LARGE SCALE GENOMIC DNA]</scope>
    <source>
        <strain evidence="2 3">DSM 45248</strain>
    </source>
</reference>
<proteinExistence type="predicted"/>
<feature type="region of interest" description="Disordered" evidence="1">
    <location>
        <begin position="43"/>
        <end position="102"/>
    </location>
</feature>
<dbReference type="Proteomes" id="UP000198765">
    <property type="component" value="Chromosome I"/>
</dbReference>
<evidence type="ECO:0000313" key="3">
    <source>
        <dbReference type="Proteomes" id="UP000198765"/>
    </source>
</evidence>
<dbReference type="OrthoDB" id="3403728at2"/>
<organism evidence="2 3">
    <name type="scientific">Micromonospora narathiwatensis</name>
    <dbReference type="NCBI Taxonomy" id="299146"/>
    <lineage>
        <taxon>Bacteria</taxon>
        <taxon>Bacillati</taxon>
        <taxon>Actinomycetota</taxon>
        <taxon>Actinomycetes</taxon>
        <taxon>Micromonosporales</taxon>
        <taxon>Micromonosporaceae</taxon>
        <taxon>Micromonospora</taxon>
    </lineage>
</organism>
<name>A0A1A8ZNN1_9ACTN</name>
<dbReference type="PATRIC" id="fig|299146.4.peg.2439"/>
<accession>A0A1A8ZNN1</accession>
<protein>
    <submittedName>
        <fullName evidence="2">Uncharacterized protein</fullName>
    </submittedName>
</protein>
<keyword evidence="3" id="KW-1185">Reference proteome</keyword>
<evidence type="ECO:0000256" key="1">
    <source>
        <dbReference type="SAM" id="MobiDB-lite"/>
    </source>
</evidence>
<dbReference type="AlphaFoldDB" id="A0A1A8ZNN1"/>
<sequence length="102" mass="10366">MADSFVDEDLATLRAIAYAAGIPDSDRMPHDDLVAALRRAGLAEPTGGPIDTSLADPGDPGTDEGTYHGRGVGRRESVGGPAAQTAASRAGTPRPGRSGTDH</sequence>
<dbReference type="EMBL" id="LT594324">
    <property type="protein sequence ID" value="SBT45495.1"/>
    <property type="molecule type" value="Genomic_DNA"/>
</dbReference>
<evidence type="ECO:0000313" key="2">
    <source>
        <dbReference type="EMBL" id="SBT45495.1"/>
    </source>
</evidence>
<gene>
    <name evidence="2" type="ORF">GA0070621_2360</name>
</gene>